<dbReference type="Proteomes" id="UP000638462">
    <property type="component" value="Unassembled WGS sequence"/>
</dbReference>
<keyword evidence="1" id="KW-0812">Transmembrane</keyword>
<proteinExistence type="predicted"/>
<keyword evidence="3" id="KW-1185">Reference proteome</keyword>
<comment type="caution">
    <text evidence="2">The sequence shown here is derived from an EMBL/GenBank/DDBJ whole genome shotgun (WGS) entry which is preliminary data.</text>
</comment>
<reference evidence="3" key="1">
    <citation type="journal article" date="2019" name="Int. J. Syst. Evol. Microbiol.">
        <title>The Global Catalogue of Microorganisms (GCM) 10K type strain sequencing project: providing services to taxonomists for standard genome sequencing and annotation.</title>
        <authorList>
            <consortium name="The Broad Institute Genomics Platform"/>
            <consortium name="The Broad Institute Genome Sequencing Center for Infectious Disease"/>
            <person name="Wu L."/>
            <person name="Ma J."/>
        </authorList>
    </citation>
    <scope>NUCLEOTIDE SEQUENCE [LARGE SCALE GENOMIC DNA]</scope>
    <source>
        <strain evidence="3">CGMCC 1.15394</strain>
    </source>
</reference>
<evidence type="ECO:0000313" key="2">
    <source>
        <dbReference type="EMBL" id="GGF01729.1"/>
    </source>
</evidence>
<sequence length="133" mass="15140">MLLIDLLIHERVIDRKIRDARTIKKLFFALTNIQSRAIAVVLDVRYNERLEMKLSIVYIILAISFGILSVVSVPRNGCYGAVCSDFQSVGVITFIFYGLALLFSILGLLRLLKKVKLNQLYKYDSKDLNNLDG</sequence>
<evidence type="ECO:0000256" key="1">
    <source>
        <dbReference type="SAM" id="Phobius"/>
    </source>
</evidence>
<protein>
    <submittedName>
        <fullName evidence="2">Uncharacterized protein</fullName>
    </submittedName>
</protein>
<gene>
    <name evidence="2" type="ORF">GCM10008027_28270</name>
</gene>
<keyword evidence="1" id="KW-1133">Transmembrane helix</keyword>
<keyword evidence="1" id="KW-0472">Membrane</keyword>
<feature type="transmembrane region" description="Helical" evidence="1">
    <location>
        <begin position="55"/>
        <end position="74"/>
    </location>
</feature>
<organism evidence="2 3">
    <name type="scientific">Pseudoalteromonas gelatinilytica</name>
    <dbReference type="NCBI Taxonomy" id="1703256"/>
    <lineage>
        <taxon>Bacteria</taxon>
        <taxon>Pseudomonadati</taxon>
        <taxon>Pseudomonadota</taxon>
        <taxon>Gammaproteobacteria</taxon>
        <taxon>Alteromonadales</taxon>
        <taxon>Pseudoalteromonadaceae</taxon>
        <taxon>Pseudoalteromonas</taxon>
    </lineage>
</organism>
<name>A0ABQ1TTE0_9GAMM</name>
<accession>A0ABQ1TTE0</accession>
<feature type="transmembrane region" description="Helical" evidence="1">
    <location>
        <begin position="86"/>
        <end position="112"/>
    </location>
</feature>
<evidence type="ECO:0000313" key="3">
    <source>
        <dbReference type="Proteomes" id="UP000638462"/>
    </source>
</evidence>
<dbReference type="EMBL" id="BMIT01000011">
    <property type="protein sequence ID" value="GGF01729.1"/>
    <property type="molecule type" value="Genomic_DNA"/>
</dbReference>